<name>A0ABT3L5P9_9CYAN</name>
<dbReference type="EMBL" id="JAIHOM010000047">
    <property type="protein sequence ID" value="MCW6036818.1"/>
    <property type="molecule type" value="Genomic_DNA"/>
</dbReference>
<comment type="caution">
    <text evidence="2">The sequence shown here is derived from an EMBL/GenBank/DDBJ whole genome shotgun (WGS) entry which is preliminary data.</text>
</comment>
<evidence type="ECO:0000256" key="1">
    <source>
        <dbReference type="SAM" id="MobiDB-lite"/>
    </source>
</evidence>
<sequence>MAQQEIDQVEVIASDDFRSRGELVKKDSPFKCTKGTAKQLVATGKARWPEKEAKPDDEGDGKKAPAANAKKEPAKEPAKS</sequence>
<organism evidence="2 3">
    <name type="scientific">Spirulina subsalsa FACHB-351</name>
    <dbReference type="NCBI Taxonomy" id="234711"/>
    <lineage>
        <taxon>Bacteria</taxon>
        <taxon>Bacillati</taxon>
        <taxon>Cyanobacteriota</taxon>
        <taxon>Cyanophyceae</taxon>
        <taxon>Spirulinales</taxon>
        <taxon>Spirulinaceae</taxon>
        <taxon>Spirulina</taxon>
    </lineage>
</organism>
<reference evidence="2 3" key="1">
    <citation type="submission" date="2021-08" db="EMBL/GenBank/DDBJ databases">
        <title>Draft genome sequence of Spirulina subsalsa with high tolerance to salinity and hype-accumulation of phycocyanin.</title>
        <authorList>
            <person name="Pei H."/>
            <person name="Jiang L."/>
        </authorList>
    </citation>
    <scope>NUCLEOTIDE SEQUENCE [LARGE SCALE GENOMIC DNA]</scope>
    <source>
        <strain evidence="2 3">FACHB-351</strain>
    </source>
</reference>
<accession>A0ABT3L5P9</accession>
<feature type="compositionally biased region" description="Basic and acidic residues" evidence="1">
    <location>
        <begin position="47"/>
        <end position="80"/>
    </location>
</feature>
<feature type="region of interest" description="Disordered" evidence="1">
    <location>
        <begin position="1"/>
        <end position="20"/>
    </location>
</feature>
<proteinExistence type="predicted"/>
<evidence type="ECO:0000313" key="2">
    <source>
        <dbReference type="EMBL" id="MCW6036818.1"/>
    </source>
</evidence>
<keyword evidence="3" id="KW-1185">Reference proteome</keyword>
<evidence type="ECO:0000313" key="3">
    <source>
        <dbReference type="Proteomes" id="UP001526426"/>
    </source>
</evidence>
<protein>
    <submittedName>
        <fullName evidence="2">Uncharacterized protein</fullName>
    </submittedName>
</protein>
<gene>
    <name evidence="2" type="ORF">K4A83_11170</name>
</gene>
<dbReference type="Proteomes" id="UP001526426">
    <property type="component" value="Unassembled WGS sequence"/>
</dbReference>
<dbReference type="RefSeq" id="WP_265264634.1">
    <property type="nucleotide sequence ID" value="NZ_JAIHOM010000047.1"/>
</dbReference>
<feature type="region of interest" description="Disordered" evidence="1">
    <location>
        <begin position="41"/>
        <end position="80"/>
    </location>
</feature>